<protein>
    <submittedName>
        <fullName evidence="1">Uncharacterized protein</fullName>
    </submittedName>
</protein>
<dbReference type="AlphaFoldDB" id="A0A7W1XRS6"/>
<comment type="caution">
    <text evidence="1">The sequence shown here is derived from an EMBL/GenBank/DDBJ whole genome shotgun (WGS) entry which is preliminary data.</text>
</comment>
<name>A0A7W1XRS6_9BACL</name>
<dbReference type="EMBL" id="JACEOL010000020">
    <property type="protein sequence ID" value="MBA4601952.1"/>
    <property type="molecule type" value="Genomic_DNA"/>
</dbReference>
<organism evidence="1 2">
    <name type="scientific">Thermoactinomyces mirandus</name>
    <dbReference type="NCBI Taxonomy" id="2756294"/>
    <lineage>
        <taxon>Bacteria</taxon>
        <taxon>Bacillati</taxon>
        <taxon>Bacillota</taxon>
        <taxon>Bacilli</taxon>
        <taxon>Bacillales</taxon>
        <taxon>Thermoactinomycetaceae</taxon>
        <taxon>Thermoactinomyces</taxon>
    </lineage>
</organism>
<sequence>MEESQWKAKIRLIADKEEKIIQQLLNYNPQPHLTEVMDRCSLCYKKTHRIDIRIVEDQEGLFEDGIKVCKHCAEKHRLKELFNEKSASYHGLTEAILRICGTAYLKNYKE</sequence>
<evidence type="ECO:0000313" key="2">
    <source>
        <dbReference type="Proteomes" id="UP000538292"/>
    </source>
</evidence>
<reference evidence="1 2" key="1">
    <citation type="submission" date="2020-07" db="EMBL/GenBank/DDBJ databases">
        <title>Thermoactinomyces phylogeny.</title>
        <authorList>
            <person name="Dunlap C."/>
        </authorList>
    </citation>
    <scope>NUCLEOTIDE SEQUENCE [LARGE SCALE GENOMIC DNA]</scope>
    <source>
        <strain evidence="1 2">AMNI-1</strain>
    </source>
</reference>
<gene>
    <name evidence="1" type="ORF">H2C83_06395</name>
</gene>
<accession>A0A7W1XRS6</accession>
<keyword evidence="2" id="KW-1185">Reference proteome</keyword>
<proteinExistence type="predicted"/>
<evidence type="ECO:0000313" key="1">
    <source>
        <dbReference type="EMBL" id="MBA4601952.1"/>
    </source>
</evidence>
<dbReference type="Proteomes" id="UP000538292">
    <property type="component" value="Unassembled WGS sequence"/>
</dbReference>
<dbReference type="RefSeq" id="WP_181738971.1">
    <property type="nucleotide sequence ID" value="NZ_JACEOL010000020.1"/>
</dbReference>